<proteinExistence type="predicted"/>
<evidence type="ECO:0000256" key="2">
    <source>
        <dbReference type="SAM" id="SignalP"/>
    </source>
</evidence>
<dbReference type="GO" id="GO:0055085">
    <property type="term" value="P:transmembrane transport"/>
    <property type="evidence" value="ECO:0007669"/>
    <property type="project" value="InterPro"/>
</dbReference>
<evidence type="ECO:0000313" key="3">
    <source>
        <dbReference type="EMBL" id="AFK53641.1"/>
    </source>
</evidence>
<dbReference type="Gene3D" id="3.40.190.170">
    <property type="entry name" value="Bacterial extracellular solute-binding protein, family 7"/>
    <property type="match status" value="1"/>
</dbReference>
<dbReference type="RefSeq" id="WP_014745319.1">
    <property type="nucleotide sequence ID" value="NC_017956.1"/>
</dbReference>
<keyword evidence="4" id="KW-1185">Reference proteome</keyword>
<sequence length="368" mass="39254">MRVTIFAAVCTALALMGQSVVAKTLTYGSGVPERAAANRLGVLPMLDRLTQVSDGEIRFTPILGGQLVSIPGGLPAIRDHVVDAGFFLTQFHPADMPAASFMAELTGLGTSPLATIGALNEIFFTRCPACMADMARQNVVPMMIQSATPLVLQCTGQVSDAPDLAGLRVAVIGQPEMRWIEALGAIPVRSSVSDILSALQLGQADCGLLPLSWIRSYGLQDTIRSVIDRPQGIITGAVPLAINADTWSTLPQTTRQKMIAAMPGIIHDYVTSAYVGPDDAVRGEMAERLHVSDGGPTLAAAWASFQKAEPTALIEAARAHGLENPEGFVAMAVETFRIWHEDLLPRFTDDPDTFTALLKARVYDAVHP</sequence>
<gene>
    <name evidence="3" type="ordered locus">TMO_1802</name>
</gene>
<feature type="signal peptide" evidence="2">
    <location>
        <begin position="1"/>
        <end position="22"/>
    </location>
</feature>
<accession>I3TLK3</accession>
<evidence type="ECO:0000256" key="1">
    <source>
        <dbReference type="ARBA" id="ARBA00022729"/>
    </source>
</evidence>
<dbReference type="Pfam" id="PF03480">
    <property type="entry name" value="DctP"/>
    <property type="match status" value="1"/>
</dbReference>
<dbReference type="KEGG" id="tmo:TMO_1802"/>
<dbReference type="InterPro" id="IPR018389">
    <property type="entry name" value="DctP_fam"/>
</dbReference>
<name>I3TLK3_TISMK</name>
<feature type="chain" id="PRO_5003679705" description="C4-dicarboxylate ABC transporter substrate-binding protein" evidence="2">
    <location>
        <begin position="23"/>
        <end position="368"/>
    </location>
</feature>
<evidence type="ECO:0000313" key="4">
    <source>
        <dbReference type="Proteomes" id="UP000005258"/>
    </source>
</evidence>
<reference evidence="3 4" key="1">
    <citation type="journal article" date="2012" name="J. Am. Chem. Soc.">
        <title>Bacterial biosynthesis and maturation of the didemnin anti-cancer agents.</title>
        <authorList>
            <person name="Xu Y."/>
            <person name="Kersten R.D."/>
            <person name="Nam S.J."/>
            <person name="Lu L."/>
            <person name="Al-Suwailem A.M."/>
            <person name="Zheng H."/>
            <person name="Fenical W."/>
            <person name="Dorrestein P.C."/>
            <person name="Moore B.S."/>
            <person name="Qian P.Y."/>
        </authorList>
    </citation>
    <scope>NUCLEOTIDE SEQUENCE [LARGE SCALE GENOMIC DNA]</scope>
    <source>
        <strain evidence="3 4">KA081020-065</strain>
    </source>
</reference>
<dbReference type="HOGENOM" id="CLU_060692_0_0_5"/>
<organism evidence="3 4">
    <name type="scientific">Tistrella mobilis (strain KA081020-065)</name>
    <dbReference type="NCBI Taxonomy" id="1110502"/>
    <lineage>
        <taxon>Bacteria</taxon>
        <taxon>Pseudomonadati</taxon>
        <taxon>Pseudomonadota</taxon>
        <taxon>Alphaproteobacteria</taxon>
        <taxon>Geminicoccales</taxon>
        <taxon>Geminicoccaceae</taxon>
        <taxon>Tistrella</taxon>
    </lineage>
</organism>
<dbReference type="STRING" id="1110502.TMO_1802"/>
<protein>
    <recommendedName>
        <fullName evidence="5">C4-dicarboxylate ABC transporter substrate-binding protein</fullName>
    </recommendedName>
</protein>
<dbReference type="InterPro" id="IPR038404">
    <property type="entry name" value="TRAP_DctP_sf"/>
</dbReference>
<keyword evidence="1 2" id="KW-0732">Signal</keyword>
<evidence type="ECO:0008006" key="5">
    <source>
        <dbReference type="Google" id="ProtNLM"/>
    </source>
</evidence>
<dbReference type="AlphaFoldDB" id="I3TLK3"/>
<dbReference type="EMBL" id="CP003236">
    <property type="protein sequence ID" value="AFK53641.1"/>
    <property type="molecule type" value="Genomic_DNA"/>
</dbReference>
<dbReference type="eggNOG" id="COG1638">
    <property type="taxonomic scope" value="Bacteria"/>
</dbReference>
<dbReference type="Proteomes" id="UP000005258">
    <property type="component" value="Chromosome"/>
</dbReference>